<dbReference type="Pfam" id="PF12840">
    <property type="entry name" value="HTH_20"/>
    <property type="match status" value="1"/>
</dbReference>
<evidence type="ECO:0000313" key="3">
    <source>
        <dbReference type="Proteomes" id="UP000188836"/>
    </source>
</evidence>
<feature type="domain" description="HTH arsR-type" evidence="1">
    <location>
        <begin position="10"/>
        <end position="89"/>
    </location>
</feature>
<accession>A0A1V2TJX7</accession>
<dbReference type="InterPro" id="IPR011991">
    <property type="entry name" value="ArsR-like_HTH"/>
</dbReference>
<name>A0A1V2TJX7_9NOCA</name>
<dbReference type="Proteomes" id="UP000188836">
    <property type="component" value="Unassembled WGS sequence"/>
</dbReference>
<evidence type="ECO:0000259" key="1">
    <source>
        <dbReference type="SMART" id="SM00418"/>
    </source>
</evidence>
<keyword evidence="3" id="KW-1185">Reference proteome</keyword>
<dbReference type="GO" id="GO:0003700">
    <property type="term" value="F:DNA-binding transcription factor activity"/>
    <property type="evidence" value="ECO:0007669"/>
    <property type="project" value="InterPro"/>
</dbReference>
<reference evidence="2 3" key="1">
    <citation type="journal article" date="2016" name="Antonie Van Leeuwenhoek">
        <title>Nocardia donostiensis sp. nov., isolated from human respiratory specimens.</title>
        <authorList>
            <person name="Ercibengoa M."/>
            <person name="Bell M."/>
            <person name="Marimon J.M."/>
            <person name="Humrighouse B."/>
            <person name="Klenk H.P."/>
            <person name="Potter G."/>
            <person name="Perez-Trallero E."/>
        </authorList>
    </citation>
    <scope>NUCLEOTIDE SEQUENCE [LARGE SCALE GENOMIC DNA]</scope>
    <source>
        <strain evidence="2 3">X1655</strain>
    </source>
</reference>
<evidence type="ECO:0000313" key="2">
    <source>
        <dbReference type="EMBL" id="ONM49819.1"/>
    </source>
</evidence>
<sequence>MSVRASALELVLHPVRLRILQAVAGRTMTTAELAELLADVAAATVYRHVNALLEAGVLKVVSERRVRGAVERTLALVDDAAQAGPDEVRNMSEDQHRQAFAVFLAHQAAEFDRFIALRDEGSMPLFGYGQTILHVTEDDLRHIQDQLRAILEPYLRPRENDRRRVSLATLLIPESSSKED</sequence>
<organism evidence="2 3">
    <name type="scientific">Nocardia donostiensis</name>
    <dbReference type="NCBI Taxonomy" id="1538463"/>
    <lineage>
        <taxon>Bacteria</taxon>
        <taxon>Bacillati</taxon>
        <taxon>Actinomycetota</taxon>
        <taxon>Actinomycetes</taxon>
        <taxon>Mycobacteriales</taxon>
        <taxon>Nocardiaceae</taxon>
        <taxon>Nocardia</taxon>
    </lineage>
</organism>
<gene>
    <name evidence="2" type="ORF">B0T46_05300</name>
</gene>
<dbReference type="Gene3D" id="6.10.140.2180">
    <property type="match status" value="1"/>
</dbReference>
<proteinExistence type="predicted"/>
<dbReference type="EMBL" id="MUMY01000003">
    <property type="protein sequence ID" value="ONM49819.1"/>
    <property type="molecule type" value="Genomic_DNA"/>
</dbReference>
<dbReference type="SMART" id="SM00418">
    <property type="entry name" value="HTH_ARSR"/>
    <property type="match status" value="1"/>
</dbReference>
<dbReference type="OrthoDB" id="5949858at2"/>
<dbReference type="InterPro" id="IPR036390">
    <property type="entry name" value="WH_DNA-bd_sf"/>
</dbReference>
<dbReference type="AlphaFoldDB" id="A0A1V2TJX7"/>
<dbReference type="InterPro" id="IPR001845">
    <property type="entry name" value="HTH_ArsR_DNA-bd_dom"/>
</dbReference>
<comment type="caution">
    <text evidence="2">The sequence shown here is derived from an EMBL/GenBank/DDBJ whole genome shotgun (WGS) entry which is preliminary data.</text>
</comment>
<dbReference type="RefSeq" id="WP_077115332.1">
    <property type="nucleotide sequence ID" value="NZ_MUMY01000003.1"/>
</dbReference>
<dbReference type="CDD" id="cd00090">
    <property type="entry name" value="HTH_ARSR"/>
    <property type="match status" value="1"/>
</dbReference>
<dbReference type="InterPro" id="IPR036388">
    <property type="entry name" value="WH-like_DNA-bd_sf"/>
</dbReference>
<protein>
    <recommendedName>
        <fullName evidence="1">HTH arsR-type domain-containing protein</fullName>
    </recommendedName>
</protein>
<dbReference type="Gene3D" id="1.10.10.10">
    <property type="entry name" value="Winged helix-like DNA-binding domain superfamily/Winged helix DNA-binding domain"/>
    <property type="match status" value="1"/>
</dbReference>
<dbReference type="SUPFAM" id="SSF46785">
    <property type="entry name" value="Winged helix' DNA-binding domain"/>
    <property type="match status" value="1"/>
</dbReference>